<evidence type="ECO:0000256" key="4">
    <source>
        <dbReference type="ARBA" id="ARBA00012867"/>
    </source>
</evidence>
<accession>A0AAN6HDU5</accession>
<keyword evidence="7 11" id="KW-0560">Oxidoreductase</keyword>
<evidence type="ECO:0000256" key="6">
    <source>
        <dbReference type="ARBA" id="ARBA00022827"/>
    </source>
</evidence>
<evidence type="ECO:0000256" key="3">
    <source>
        <dbReference type="ARBA" id="ARBA00010551"/>
    </source>
</evidence>
<comment type="catalytic activity">
    <reaction evidence="10 11">
        <text>protoporphyrinogen IX + 3 O2 = protoporphyrin IX + 3 H2O2</text>
        <dbReference type="Rhea" id="RHEA:25576"/>
        <dbReference type="ChEBI" id="CHEBI:15379"/>
        <dbReference type="ChEBI" id="CHEBI:16240"/>
        <dbReference type="ChEBI" id="CHEBI:57306"/>
        <dbReference type="ChEBI" id="CHEBI:57307"/>
        <dbReference type="EC" id="1.3.3.4"/>
    </reaction>
</comment>
<feature type="domain" description="Amine oxidase" evidence="12">
    <location>
        <begin position="70"/>
        <end position="602"/>
    </location>
</feature>
<evidence type="ECO:0000256" key="2">
    <source>
        <dbReference type="ARBA" id="ARBA00005073"/>
    </source>
</evidence>
<evidence type="ECO:0000313" key="14">
    <source>
        <dbReference type="Proteomes" id="UP001175353"/>
    </source>
</evidence>
<dbReference type="EMBL" id="JAUJLE010000248">
    <property type="protein sequence ID" value="KAK0965157.1"/>
    <property type="molecule type" value="Genomic_DNA"/>
</dbReference>
<comment type="pathway">
    <text evidence="2 11">Porphyrin-containing compound metabolism; protoporphyrin-IX biosynthesis; protoporphyrin-IX from protoporphyrinogen-IX: step 1/1.</text>
</comment>
<keyword evidence="5 11" id="KW-0285">Flavoprotein</keyword>
<dbReference type="Gene3D" id="3.50.50.60">
    <property type="entry name" value="FAD/NAD(P)-binding domain"/>
    <property type="match status" value="1"/>
</dbReference>
<gene>
    <name evidence="13" type="primary">HEM14_4</name>
    <name evidence="13" type="ORF">LTR91_018120</name>
</gene>
<proteinExistence type="inferred from homology"/>
<keyword evidence="9 11" id="KW-0627">Porphyrin biosynthesis</keyword>
<keyword evidence="6 11" id="KW-0274">FAD</keyword>
<evidence type="ECO:0000256" key="11">
    <source>
        <dbReference type="RuleBase" id="RU367069"/>
    </source>
</evidence>
<evidence type="ECO:0000313" key="13">
    <source>
        <dbReference type="EMBL" id="KAK0965157.1"/>
    </source>
</evidence>
<dbReference type="GO" id="GO:0006782">
    <property type="term" value="P:protoporphyrinogen IX biosynthetic process"/>
    <property type="evidence" value="ECO:0007669"/>
    <property type="project" value="UniProtKB-UniRule"/>
</dbReference>
<sequence>MTSARLGCAVMDRARHQSHLCTGAAMLRCQAAFHTRHVVLGLRLGLAPGLRSYSSDAEQTHNVAILGGGITGLASAYYLTKELPNVRVTIYEASDRIGGWLSSKRVPVKDGTVLFEAGPRTLRPNGNGVLSGKLLQELDLAKDAIFAQRTSPAARNRYVYYPDHLVRMPHPSAGIADNLWSLFTEPVFSGTPWGIVSEFFKPARDPSVQDESVGDFFSRRIGRNAVDRLLSGVLHGIYAGDAWQLSARSLFPAQWRDEAETGGIMAGVVKSQADGRRVTKHEGDFLLEAKKFQWDPLLKATLKDNTAFTLKDGLQGLVDGLARHLFAKGNVEFKTSSPVSSVKLTPAGIEVTAQGSEQSESYRHAISALSPSHLNEVAKDPTADSNVASLVPTIPSVTVMTVNLYYRTPDLHPPGFGYLIPQATPFESNPERALGVVFDSAYSPSSKDLDLANWQVTDTQLLQKARENGQLINVNDFAWYNMPNRPNTQDDVKERGTKLTVMLGGHWWNEWPSFPDEQQGLALAKSVLQRHLNITEEPEAYQVNVQKDCIPQYTVGHEDRLKKAHNKLWSEYKGRLRVAGNWMSGVGVNDCLRSAWDVVRSIRDGRDGTGLEQVGTSEYVRLKPRRPGAAVKEAERDTTL</sequence>
<dbReference type="Proteomes" id="UP001175353">
    <property type="component" value="Unassembled WGS sequence"/>
</dbReference>
<keyword evidence="8 11" id="KW-0350">Heme biosynthesis</keyword>
<dbReference type="InterPro" id="IPR004572">
    <property type="entry name" value="Protoporphyrinogen_oxidase"/>
</dbReference>
<comment type="similarity">
    <text evidence="3 11">Belongs to the protoporphyrinogen/coproporphyrinogen oxidase family. Protoporphyrinogen oxidase subfamily.</text>
</comment>
<reference evidence="13" key="1">
    <citation type="submission" date="2023-06" db="EMBL/GenBank/DDBJ databases">
        <title>Black Yeasts Isolated from many extreme environments.</title>
        <authorList>
            <person name="Coleine C."/>
            <person name="Stajich J.E."/>
            <person name="Selbmann L."/>
        </authorList>
    </citation>
    <scope>NUCLEOTIDE SEQUENCE</scope>
    <source>
        <strain evidence="13">CCFEE 5200</strain>
    </source>
</reference>
<evidence type="ECO:0000256" key="7">
    <source>
        <dbReference type="ARBA" id="ARBA00023002"/>
    </source>
</evidence>
<comment type="cofactor">
    <cofactor evidence="11">
        <name>FAD</name>
        <dbReference type="ChEBI" id="CHEBI:57692"/>
    </cofactor>
    <text evidence="11">Binds 1 FAD per subunit.</text>
</comment>
<evidence type="ECO:0000256" key="1">
    <source>
        <dbReference type="ARBA" id="ARBA00002600"/>
    </source>
</evidence>
<comment type="caution">
    <text evidence="13">The sequence shown here is derived from an EMBL/GenBank/DDBJ whole genome shotgun (WGS) entry which is preliminary data.</text>
</comment>
<evidence type="ECO:0000256" key="5">
    <source>
        <dbReference type="ARBA" id="ARBA00022630"/>
    </source>
</evidence>
<dbReference type="NCBIfam" id="TIGR00562">
    <property type="entry name" value="proto_IX_ox"/>
    <property type="match status" value="1"/>
</dbReference>
<dbReference type="InterPro" id="IPR050464">
    <property type="entry name" value="Zeta_carotene_desat/Oxidored"/>
</dbReference>
<dbReference type="EC" id="1.3.3.4" evidence="4 11"/>
<dbReference type="InterPro" id="IPR002937">
    <property type="entry name" value="Amino_oxidase"/>
</dbReference>
<dbReference type="GO" id="GO:0004729">
    <property type="term" value="F:oxygen-dependent protoporphyrinogen oxidase activity"/>
    <property type="evidence" value="ECO:0007669"/>
    <property type="project" value="UniProtKB-UniRule"/>
</dbReference>
<dbReference type="PANTHER" id="PTHR42923">
    <property type="entry name" value="PROTOPORPHYRINOGEN OXIDASE"/>
    <property type="match status" value="1"/>
</dbReference>
<comment type="subcellular location">
    <subcellularLocation>
        <location evidence="11">Mitochondrion inner membrane</location>
    </subcellularLocation>
</comment>
<evidence type="ECO:0000259" key="12">
    <source>
        <dbReference type="Pfam" id="PF01593"/>
    </source>
</evidence>
<organism evidence="13 14">
    <name type="scientific">Friedmanniomyces endolithicus</name>
    <dbReference type="NCBI Taxonomy" id="329885"/>
    <lineage>
        <taxon>Eukaryota</taxon>
        <taxon>Fungi</taxon>
        <taxon>Dikarya</taxon>
        <taxon>Ascomycota</taxon>
        <taxon>Pezizomycotina</taxon>
        <taxon>Dothideomycetes</taxon>
        <taxon>Dothideomycetidae</taxon>
        <taxon>Mycosphaerellales</taxon>
        <taxon>Teratosphaeriaceae</taxon>
        <taxon>Friedmanniomyces</taxon>
    </lineage>
</organism>
<dbReference type="AlphaFoldDB" id="A0AAN6HDU5"/>
<evidence type="ECO:0000256" key="10">
    <source>
        <dbReference type="ARBA" id="ARBA00047554"/>
    </source>
</evidence>
<dbReference type="SUPFAM" id="SSF51905">
    <property type="entry name" value="FAD/NAD(P)-binding domain"/>
    <property type="match status" value="1"/>
</dbReference>
<evidence type="ECO:0000256" key="9">
    <source>
        <dbReference type="ARBA" id="ARBA00023244"/>
    </source>
</evidence>
<dbReference type="PANTHER" id="PTHR42923:SF3">
    <property type="entry name" value="PROTOPORPHYRINOGEN OXIDASE"/>
    <property type="match status" value="1"/>
</dbReference>
<evidence type="ECO:0000256" key="8">
    <source>
        <dbReference type="ARBA" id="ARBA00023133"/>
    </source>
</evidence>
<keyword evidence="14" id="KW-1185">Reference proteome</keyword>
<dbReference type="SUPFAM" id="SSF54373">
    <property type="entry name" value="FAD-linked reductases, C-terminal domain"/>
    <property type="match status" value="1"/>
</dbReference>
<dbReference type="Pfam" id="PF01593">
    <property type="entry name" value="Amino_oxidase"/>
    <property type="match status" value="1"/>
</dbReference>
<dbReference type="InterPro" id="IPR036188">
    <property type="entry name" value="FAD/NAD-bd_sf"/>
</dbReference>
<comment type="function">
    <text evidence="1 11">Catalyzes the 6-electron oxidation of protoporphyrinogen-IX to form protoporphyrin-IX.</text>
</comment>
<dbReference type="GO" id="GO:0005743">
    <property type="term" value="C:mitochondrial inner membrane"/>
    <property type="evidence" value="ECO:0007669"/>
    <property type="project" value="UniProtKB-SubCell"/>
</dbReference>
<protein>
    <recommendedName>
        <fullName evidence="4 11">Protoporphyrinogen oxidase</fullName>
        <ecNumber evidence="4 11">1.3.3.4</ecNumber>
    </recommendedName>
</protein>
<name>A0AAN6HDU5_9PEZI</name>